<protein>
    <submittedName>
        <fullName evidence="1">Uncharacterized protein</fullName>
    </submittedName>
</protein>
<organism evidence="1 2">
    <name type="scientific">Bifidobacterium olomucense</name>
    <dbReference type="NCBI Taxonomy" id="2675324"/>
    <lineage>
        <taxon>Bacteria</taxon>
        <taxon>Bacillati</taxon>
        <taxon>Actinomycetota</taxon>
        <taxon>Actinomycetes</taxon>
        <taxon>Bifidobacteriales</taxon>
        <taxon>Bifidobacteriaceae</taxon>
        <taxon>Bifidobacterium</taxon>
    </lineage>
</organism>
<keyword evidence="2" id="KW-1185">Reference proteome</keyword>
<name>A0A7Y0EXB7_9BIFI</name>
<reference evidence="1 2" key="1">
    <citation type="submission" date="2020-02" db="EMBL/GenBank/DDBJ databases">
        <title>Characterization of phylogenetic diversity of novel bifidobacterial species isolated in Czech ZOOs.</title>
        <authorList>
            <person name="Lugli G.A."/>
            <person name="Vera N.B."/>
            <person name="Ventura M."/>
        </authorList>
    </citation>
    <scope>NUCLEOTIDE SEQUENCE [LARGE SCALE GENOMIC DNA]</scope>
    <source>
        <strain evidence="1 2">DSM 109959</strain>
    </source>
</reference>
<evidence type="ECO:0000313" key="2">
    <source>
        <dbReference type="Proteomes" id="UP000543419"/>
    </source>
</evidence>
<accession>A0A7Y0EXB7</accession>
<evidence type="ECO:0000313" key="1">
    <source>
        <dbReference type="EMBL" id="NMM98094.1"/>
    </source>
</evidence>
<dbReference type="EMBL" id="JAAIIG010000003">
    <property type="protein sequence ID" value="NMM98094.1"/>
    <property type="molecule type" value="Genomic_DNA"/>
</dbReference>
<dbReference type="AlphaFoldDB" id="A0A7Y0EXB7"/>
<dbReference type="RefSeq" id="WP_169240846.1">
    <property type="nucleotide sequence ID" value="NZ_JAAIIG010000003.1"/>
</dbReference>
<proteinExistence type="predicted"/>
<comment type="caution">
    <text evidence="1">The sequence shown here is derived from an EMBL/GenBank/DDBJ whole genome shotgun (WGS) entry which is preliminary data.</text>
</comment>
<gene>
    <name evidence="1" type="ORF">G1C97_1043</name>
</gene>
<dbReference type="Proteomes" id="UP000543419">
    <property type="component" value="Unassembled WGS sequence"/>
</dbReference>
<sequence>MSQKYEEVPLEQARVGLWVKFMLTEDIIDDEGNVGLCKGVQQFGTLKRPDFGDDAFGDIANLLTSVVYDEKPLGIEVDGDVWPFIYRLDGKVKVDRRVTGLHVYQVEPEKEPESEAPEPLNDMATRIEDVQPGDILSLGWKTFTANGIVERIEKASFDGGLFNVWFEHVKEPYLAGENNFEVRSCYRPKYELPSEPGFYKADTGSVWKFDGDLWTPVLDHDGNLAPAKPMPVRNPRNFRKDSIKKHRFPFTEVRFDVQ</sequence>